<proteinExistence type="predicted"/>
<accession>A0ABN7AHF7</accession>
<dbReference type="EMBL" id="AP028911">
    <property type="protein sequence ID" value="BES91691.1"/>
    <property type="molecule type" value="Genomic_DNA"/>
</dbReference>
<protein>
    <submittedName>
        <fullName evidence="1">Uncharacterized protein</fullName>
    </submittedName>
</protein>
<name>A0ABN7AHF7_9HEMI</name>
<evidence type="ECO:0000313" key="1">
    <source>
        <dbReference type="EMBL" id="BES91691.1"/>
    </source>
</evidence>
<organism evidence="1 2">
    <name type="scientific">Nesidiocoris tenuis</name>
    <dbReference type="NCBI Taxonomy" id="355587"/>
    <lineage>
        <taxon>Eukaryota</taxon>
        <taxon>Metazoa</taxon>
        <taxon>Ecdysozoa</taxon>
        <taxon>Arthropoda</taxon>
        <taxon>Hexapoda</taxon>
        <taxon>Insecta</taxon>
        <taxon>Pterygota</taxon>
        <taxon>Neoptera</taxon>
        <taxon>Paraneoptera</taxon>
        <taxon>Hemiptera</taxon>
        <taxon>Heteroptera</taxon>
        <taxon>Panheteroptera</taxon>
        <taxon>Cimicomorpha</taxon>
        <taxon>Miridae</taxon>
        <taxon>Dicyphina</taxon>
        <taxon>Nesidiocoris</taxon>
    </lineage>
</organism>
<sequence length="89" mass="9513">MERLATVDGEARHGGRAIFAMGSPFTTAAEPALVSGTVPPPGSPLCHALLPGHWSRRVNPRRVIARPTSTFIPPLHGSRAARLKERARA</sequence>
<dbReference type="Proteomes" id="UP001307889">
    <property type="component" value="Chromosome 3"/>
</dbReference>
<evidence type="ECO:0000313" key="2">
    <source>
        <dbReference type="Proteomes" id="UP001307889"/>
    </source>
</evidence>
<keyword evidence="2" id="KW-1185">Reference proteome</keyword>
<gene>
    <name evidence="1" type="ORF">NTJ_04499</name>
</gene>
<reference evidence="1 2" key="1">
    <citation type="submission" date="2023-09" db="EMBL/GenBank/DDBJ databases">
        <title>Nesidiocoris tenuis whole genome shotgun sequence.</title>
        <authorList>
            <person name="Shibata T."/>
            <person name="Shimoda M."/>
            <person name="Kobayashi T."/>
            <person name="Uehara T."/>
        </authorList>
    </citation>
    <scope>NUCLEOTIDE SEQUENCE [LARGE SCALE GENOMIC DNA]</scope>
    <source>
        <strain evidence="1 2">Japan</strain>
    </source>
</reference>